<name>A0A3R9PBC4_9CREN</name>
<evidence type="ECO:0000313" key="4">
    <source>
        <dbReference type="EMBL" id="RSN70937.1"/>
    </source>
</evidence>
<dbReference type="SUPFAM" id="SSF55486">
    <property type="entry name" value="Metalloproteases ('zincins'), catalytic domain"/>
    <property type="match status" value="1"/>
</dbReference>
<dbReference type="Gene3D" id="1.10.1370.30">
    <property type="match status" value="1"/>
</dbReference>
<dbReference type="AlphaFoldDB" id="A0A3R9PBC4"/>
<dbReference type="GO" id="GO:0004181">
    <property type="term" value="F:metallocarboxypeptidase activity"/>
    <property type="evidence" value="ECO:0007669"/>
    <property type="project" value="UniProtKB-UniRule"/>
</dbReference>
<keyword evidence="1" id="KW-0645">Protease</keyword>
<comment type="cofactor">
    <cofactor evidence="2">
        <name>Zn(2+)</name>
        <dbReference type="ChEBI" id="CHEBI:29105"/>
    </cofactor>
    <text evidence="2">Binds 1 zinc ion per subunit.</text>
</comment>
<comment type="similarity">
    <text evidence="1">Belongs to the peptidase M32 family.</text>
</comment>
<feature type="active site" description="Proton donor/acceptor" evidence="3">
    <location>
        <position position="260"/>
    </location>
</feature>
<gene>
    <name evidence="4" type="ORF">D9Q81_00195</name>
</gene>
<dbReference type="EC" id="3.4.17.19" evidence="1"/>
<reference evidence="4 5" key="1">
    <citation type="submission" date="2018-10" db="EMBL/GenBank/DDBJ databases">
        <title>Co-occurring genomic capacity for anaerobic methane metabolism and dissimilatory sulfite reduction discovered in the Korarchaeota.</title>
        <authorList>
            <person name="Mckay L.J."/>
            <person name="Dlakic M."/>
            <person name="Fields M.W."/>
            <person name="Delmont T.O."/>
            <person name="Eren A.M."/>
            <person name="Jay Z.J."/>
            <person name="Klingelsmith K.B."/>
            <person name="Rusch D.B."/>
            <person name="Inskeep W.P."/>
        </authorList>
    </citation>
    <scope>NUCLEOTIDE SEQUENCE [LARGE SCALE GENOMIC DNA]</scope>
    <source>
        <strain evidence="4 5">WS</strain>
    </source>
</reference>
<accession>A0A3R9PBC4</accession>
<feature type="binding site" evidence="2">
    <location>
        <position position="263"/>
    </location>
    <ligand>
        <name>Zn(2+)</name>
        <dbReference type="ChEBI" id="CHEBI:29105"/>
        <note>catalytic</note>
    </ligand>
</feature>
<protein>
    <recommendedName>
        <fullName evidence="1">Metal-dependent carboxypeptidase</fullName>
        <ecNumber evidence="1">3.4.17.19</ecNumber>
    </recommendedName>
</protein>
<dbReference type="PANTHER" id="PTHR34217">
    <property type="entry name" value="METAL-DEPENDENT CARBOXYPEPTIDASE"/>
    <property type="match status" value="1"/>
</dbReference>
<evidence type="ECO:0000256" key="1">
    <source>
        <dbReference type="PIRNR" id="PIRNR006615"/>
    </source>
</evidence>
<evidence type="ECO:0000256" key="2">
    <source>
        <dbReference type="PIRSR" id="PIRSR006615-1"/>
    </source>
</evidence>
<keyword evidence="2" id="KW-0862">Zinc</keyword>
<dbReference type="RefSeq" id="WP_125740320.1">
    <property type="nucleotide sequence ID" value="NZ_RCOR01000001.1"/>
</dbReference>
<keyword evidence="1" id="KW-0482">Metalloprotease</keyword>
<dbReference type="InterPro" id="IPR001333">
    <property type="entry name" value="Peptidase_M32_Taq"/>
</dbReference>
<dbReference type="PRINTS" id="PR00998">
    <property type="entry name" value="CRBOXYPTASET"/>
</dbReference>
<organism evidence="4 5">
    <name type="scientific">Candidatus Korarchaeum cryptofilum</name>
    <dbReference type="NCBI Taxonomy" id="498846"/>
    <lineage>
        <taxon>Archaea</taxon>
        <taxon>Thermoproteota</taxon>
        <taxon>Candidatus Korarchaeia</taxon>
        <taxon>Candidatus Korarchaeales</taxon>
        <taxon>Candidatus Korarchaeaceae</taxon>
        <taxon>Candidatus Korarchaeum</taxon>
    </lineage>
</organism>
<dbReference type="GO" id="GO:0006508">
    <property type="term" value="P:proteolysis"/>
    <property type="evidence" value="ECO:0007669"/>
    <property type="project" value="UniProtKB-UniRule"/>
</dbReference>
<feature type="binding site" evidence="2">
    <location>
        <position position="259"/>
    </location>
    <ligand>
        <name>Zn(2+)</name>
        <dbReference type="ChEBI" id="CHEBI:29105"/>
        <note>catalytic</note>
    </ligand>
</feature>
<comment type="catalytic activity">
    <reaction evidence="1">
        <text>Release of a C-terminal amino acid with broad specificity, except for -Pro.</text>
        <dbReference type="EC" id="3.4.17.19"/>
    </reaction>
</comment>
<feature type="binding site" evidence="2">
    <location>
        <position position="289"/>
    </location>
    <ligand>
        <name>Zn(2+)</name>
        <dbReference type="ChEBI" id="CHEBI:29105"/>
        <note>catalytic</note>
    </ligand>
</feature>
<comment type="function">
    <text evidence="1">Broad specificity carboxypetidase that releases amino acids sequentially from the C-terminus, including neutral, aromatic, polar and basic residues.</text>
</comment>
<keyword evidence="1 2" id="KW-0479">Metal-binding</keyword>
<dbReference type="CDD" id="cd06460">
    <property type="entry name" value="M32_Taq"/>
    <property type="match status" value="1"/>
</dbReference>
<dbReference type="PROSITE" id="PS52034">
    <property type="entry name" value="PEPTIDASE_M32"/>
    <property type="match status" value="1"/>
</dbReference>
<evidence type="ECO:0000313" key="5">
    <source>
        <dbReference type="Proteomes" id="UP000278149"/>
    </source>
</evidence>
<dbReference type="PANTHER" id="PTHR34217:SF1">
    <property type="entry name" value="CARBOXYPEPTIDASE 1"/>
    <property type="match status" value="1"/>
</dbReference>
<dbReference type="EMBL" id="RCOR01000001">
    <property type="protein sequence ID" value="RSN70937.1"/>
    <property type="molecule type" value="Genomic_DNA"/>
</dbReference>
<comment type="caution">
    <text evidence="4">The sequence shown here is derived from an EMBL/GenBank/DDBJ whole genome shotgun (WGS) entry which is preliminary data.</text>
</comment>
<keyword evidence="1 4" id="KW-0121">Carboxypeptidase</keyword>
<dbReference type="PIRSF" id="PIRSF006615">
    <property type="entry name" value="Zn_crbxpep_Taq"/>
    <property type="match status" value="1"/>
</dbReference>
<sequence>MEFSADIKEILIRYRDIWSLRYALSLLSWDMETYMPPLASEERGEVRGNLETQVQRLYTHPEFIGLVENAKPRNEIEEGIIRVLKRWIKYYTRIPKELIEEEERTVAKAFQDWKEARAKSDFSIFMPTLEKIVELQRRKADYLGYEDHPYDALLDIYEEGLTLKKCERIFSVLKDISSLFKKLKERYPERHEIEEIGYDERMMRRLIEHVLSHLGFDTSRARLDTSPHPFTISMGLYDVRITVRYEGRDFRRALMAAVHEFGHASYEMNISEELRATPVQSGVSLGFHESQSRFWENIVGRSRAFVRRFYDPMLMAIPELRKYDEEDIYTYFTMVKPELIRVEADEVQYPLHIGLRFELERRMIEGDLKVEELPEIWNQRMEELIGITPPNDSLGVLQDIHWAHATIGYFPTYAIGSMIAAQLYYKLGLADRVKEGKFKEVMEVLRERIHKHGSVYSPEDLLKRTTGEYVNPEYFLRYLNEKYS</sequence>
<evidence type="ECO:0000256" key="3">
    <source>
        <dbReference type="PIRSR" id="PIRSR006615-2"/>
    </source>
</evidence>
<dbReference type="GO" id="GO:0046872">
    <property type="term" value="F:metal ion binding"/>
    <property type="evidence" value="ECO:0007669"/>
    <property type="project" value="UniProtKB-KW"/>
</dbReference>
<keyword evidence="1" id="KW-0378">Hydrolase</keyword>
<dbReference type="Pfam" id="PF02074">
    <property type="entry name" value="Peptidase_M32"/>
    <property type="match status" value="1"/>
</dbReference>
<proteinExistence type="inferred from homology"/>
<dbReference type="Proteomes" id="UP000278149">
    <property type="component" value="Unassembled WGS sequence"/>
</dbReference>